<dbReference type="InterPro" id="IPR051685">
    <property type="entry name" value="Ycf3/AcsC/BcsC/TPR_MFPF"/>
</dbReference>
<evidence type="ECO:0000256" key="1">
    <source>
        <dbReference type="ARBA" id="ARBA00022737"/>
    </source>
</evidence>
<dbReference type="SUPFAM" id="SSF48452">
    <property type="entry name" value="TPR-like"/>
    <property type="match status" value="2"/>
</dbReference>
<feature type="chain" id="PRO_5011527843" evidence="5">
    <location>
        <begin position="23"/>
        <end position="316"/>
    </location>
</feature>
<keyword evidence="5" id="KW-0732">Signal</keyword>
<dbReference type="Pfam" id="PF14559">
    <property type="entry name" value="TPR_19"/>
    <property type="match status" value="1"/>
</dbReference>
<dbReference type="AlphaFoldDB" id="A0A1I7EU63"/>
<dbReference type="EMBL" id="FPBK01000001">
    <property type="protein sequence ID" value="SFU27428.1"/>
    <property type="molecule type" value="Genomic_DNA"/>
</dbReference>
<evidence type="ECO:0000313" key="6">
    <source>
        <dbReference type="EMBL" id="SFU27428.1"/>
    </source>
</evidence>
<dbReference type="PANTHER" id="PTHR44943:SF8">
    <property type="entry name" value="TPR REPEAT-CONTAINING PROTEIN MJ0263"/>
    <property type="match status" value="1"/>
</dbReference>
<proteinExistence type="predicted"/>
<accession>A0A1I7EU63</accession>
<dbReference type="InterPro" id="IPR019734">
    <property type="entry name" value="TPR_rpt"/>
</dbReference>
<evidence type="ECO:0000256" key="2">
    <source>
        <dbReference type="ARBA" id="ARBA00022803"/>
    </source>
</evidence>
<dbReference type="OrthoDB" id="1465784at2"/>
<name>A0A1I7EU63_9FLAO</name>
<evidence type="ECO:0000256" key="5">
    <source>
        <dbReference type="SAM" id="SignalP"/>
    </source>
</evidence>
<evidence type="ECO:0000256" key="4">
    <source>
        <dbReference type="SAM" id="Coils"/>
    </source>
</evidence>
<sequence length="316" mass="36709">MIKNRFYIVFFLFCVVSIPKLSAQNEDENADVTTEQVEDAFQENFFEAMRERAIENYDKAIDYLKKCKELDPENATVDFQLGRNYYSLKSYEQAENYFLAAIEKDPDNRWFSEALLDAYQAENKTDEAIEVAENLAQRNDAFKKTLVLLYARSMDYDKALKLLDELDNLYGTSSAREKQRMRYKAFQKHQAKMENEIKVIEAEADETTSEEENPVEQLQQEMSSLLKNKDYKKLLETSDSALESYPSQSIFYFMNGVAHENLGAYNKAISSLENALSFLIDDIVLEKQIYAELAACHKKLGNLQKEQEYLQKAKNI</sequence>
<dbReference type="InterPro" id="IPR011990">
    <property type="entry name" value="TPR-like_helical_dom_sf"/>
</dbReference>
<gene>
    <name evidence="6" type="ORF">SAMN05216480_101164</name>
</gene>
<evidence type="ECO:0000313" key="7">
    <source>
        <dbReference type="Proteomes" id="UP000199138"/>
    </source>
</evidence>
<feature type="signal peptide" evidence="5">
    <location>
        <begin position="1"/>
        <end position="22"/>
    </location>
</feature>
<reference evidence="7" key="1">
    <citation type="submission" date="2016-10" db="EMBL/GenBank/DDBJ databases">
        <authorList>
            <person name="Varghese N."/>
            <person name="Submissions S."/>
        </authorList>
    </citation>
    <scope>NUCLEOTIDE SEQUENCE [LARGE SCALE GENOMIC DNA]</scope>
    <source>
        <strain evidence="7">CGMCC 1.12333</strain>
    </source>
</reference>
<dbReference type="PANTHER" id="PTHR44943">
    <property type="entry name" value="CELLULOSE SYNTHASE OPERON PROTEIN C"/>
    <property type="match status" value="1"/>
</dbReference>
<organism evidence="6 7">
    <name type="scientific">Pustulibacterium marinum</name>
    <dbReference type="NCBI Taxonomy" id="1224947"/>
    <lineage>
        <taxon>Bacteria</taxon>
        <taxon>Pseudomonadati</taxon>
        <taxon>Bacteroidota</taxon>
        <taxon>Flavobacteriia</taxon>
        <taxon>Flavobacteriales</taxon>
        <taxon>Flavobacteriaceae</taxon>
        <taxon>Pustulibacterium</taxon>
    </lineage>
</organism>
<dbReference type="RefSeq" id="WP_093021634.1">
    <property type="nucleotide sequence ID" value="NZ_FPBK01000001.1"/>
</dbReference>
<feature type="repeat" description="TPR" evidence="3">
    <location>
        <begin position="75"/>
        <end position="108"/>
    </location>
</feature>
<evidence type="ECO:0000256" key="3">
    <source>
        <dbReference type="PROSITE-ProRule" id="PRU00339"/>
    </source>
</evidence>
<dbReference type="Proteomes" id="UP000199138">
    <property type="component" value="Unassembled WGS sequence"/>
</dbReference>
<feature type="coiled-coil region" evidence="4">
    <location>
        <begin position="183"/>
        <end position="210"/>
    </location>
</feature>
<dbReference type="PROSITE" id="PS50005">
    <property type="entry name" value="TPR"/>
    <property type="match status" value="1"/>
</dbReference>
<dbReference type="SMART" id="SM00028">
    <property type="entry name" value="TPR"/>
    <property type="match status" value="3"/>
</dbReference>
<protein>
    <submittedName>
        <fullName evidence="6">Tetratricopeptide repeat-containing protein</fullName>
    </submittedName>
</protein>
<dbReference type="STRING" id="1224947.SAMN05216480_101164"/>
<keyword evidence="7" id="KW-1185">Reference proteome</keyword>
<keyword evidence="4" id="KW-0175">Coiled coil</keyword>
<keyword evidence="1" id="KW-0677">Repeat</keyword>
<dbReference type="Gene3D" id="1.25.40.10">
    <property type="entry name" value="Tetratricopeptide repeat domain"/>
    <property type="match status" value="2"/>
</dbReference>
<keyword evidence="2 3" id="KW-0802">TPR repeat</keyword>